<evidence type="ECO:0000259" key="6">
    <source>
        <dbReference type="PROSITE" id="PS51077"/>
    </source>
</evidence>
<evidence type="ECO:0000256" key="4">
    <source>
        <dbReference type="ARBA" id="ARBA00040379"/>
    </source>
</evidence>
<evidence type="ECO:0000256" key="1">
    <source>
        <dbReference type="ARBA" id="ARBA00023015"/>
    </source>
</evidence>
<protein>
    <recommendedName>
        <fullName evidence="4">HTH-type transcriptional repressor AllR</fullName>
    </recommendedName>
    <alternativeName>
        <fullName evidence="5">Negative regulator of allantoin and glyoxylate utilization operons</fullName>
    </alternativeName>
</protein>
<dbReference type="AlphaFoldDB" id="A0A5J5FT55"/>
<dbReference type="PANTHER" id="PTHR30136:SF24">
    <property type="entry name" value="HTH-TYPE TRANSCRIPTIONAL REPRESSOR ALLR"/>
    <property type="match status" value="1"/>
</dbReference>
<dbReference type="Gene3D" id="3.30.450.40">
    <property type="match status" value="1"/>
</dbReference>
<keyword evidence="9" id="KW-1185">Reference proteome</keyword>
<evidence type="ECO:0000259" key="7">
    <source>
        <dbReference type="PROSITE" id="PS51078"/>
    </source>
</evidence>
<evidence type="ECO:0000256" key="2">
    <source>
        <dbReference type="ARBA" id="ARBA00023125"/>
    </source>
</evidence>
<organism evidence="8 9">
    <name type="scientific">Affinibrenneria salicis</name>
    <dbReference type="NCBI Taxonomy" id="2590031"/>
    <lineage>
        <taxon>Bacteria</taxon>
        <taxon>Pseudomonadati</taxon>
        <taxon>Pseudomonadota</taxon>
        <taxon>Gammaproteobacteria</taxon>
        <taxon>Enterobacterales</taxon>
        <taxon>Pectobacteriaceae</taxon>
        <taxon>Affinibrenneria</taxon>
    </lineage>
</organism>
<evidence type="ECO:0000313" key="9">
    <source>
        <dbReference type="Proteomes" id="UP000335415"/>
    </source>
</evidence>
<comment type="caution">
    <text evidence="8">The sequence shown here is derived from an EMBL/GenBank/DDBJ whole genome shotgun (WGS) entry which is preliminary data.</text>
</comment>
<keyword evidence="2" id="KW-0238">DNA-binding</keyword>
<dbReference type="InterPro" id="IPR036388">
    <property type="entry name" value="WH-like_DNA-bd_sf"/>
</dbReference>
<dbReference type="SUPFAM" id="SSF46785">
    <property type="entry name" value="Winged helix' DNA-binding domain"/>
    <property type="match status" value="1"/>
</dbReference>
<gene>
    <name evidence="8" type="ORF">FJU30_20745</name>
</gene>
<dbReference type="Pfam" id="PF09339">
    <property type="entry name" value="HTH_IclR"/>
    <property type="match status" value="1"/>
</dbReference>
<dbReference type="EMBL" id="VYKJ01000013">
    <property type="protein sequence ID" value="KAA8996638.1"/>
    <property type="molecule type" value="Genomic_DNA"/>
</dbReference>
<dbReference type="PROSITE" id="PS51078">
    <property type="entry name" value="ICLR_ED"/>
    <property type="match status" value="1"/>
</dbReference>
<dbReference type="Proteomes" id="UP000335415">
    <property type="component" value="Unassembled WGS sequence"/>
</dbReference>
<name>A0A5J5FT55_9GAMM</name>
<dbReference type="GO" id="GO:0045892">
    <property type="term" value="P:negative regulation of DNA-templated transcription"/>
    <property type="evidence" value="ECO:0007669"/>
    <property type="project" value="TreeGrafter"/>
</dbReference>
<dbReference type="InterPro" id="IPR005471">
    <property type="entry name" value="Tscrpt_reg_IclR_N"/>
</dbReference>
<evidence type="ECO:0000256" key="5">
    <source>
        <dbReference type="ARBA" id="ARBA00042627"/>
    </source>
</evidence>
<dbReference type="SUPFAM" id="SSF55781">
    <property type="entry name" value="GAF domain-like"/>
    <property type="match status" value="1"/>
</dbReference>
<dbReference type="InterPro" id="IPR050707">
    <property type="entry name" value="HTH_MetabolicPath_Reg"/>
</dbReference>
<dbReference type="CDD" id="cd00090">
    <property type="entry name" value="HTH_ARSR"/>
    <property type="match status" value="1"/>
</dbReference>
<accession>A0A5J5FT55</accession>
<dbReference type="SMART" id="SM00346">
    <property type="entry name" value="HTH_ICLR"/>
    <property type="match status" value="1"/>
</dbReference>
<dbReference type="InterPro" id="IPR014757">
    <property type="entry name" value="Tscrpt_reg_IclR_C"/>
</dbReference>
<proteinExistence type="predicted"/>
<dbReference type="InterPro" id="IPR011991">
    <property type="entry name" value="ArsR-like_HTH"/>
</dbReference>
<dbReference type="GO" id="GO:0003700">
    <property type="term" value="F:DNA-binding transcription factor activity"/>
    <property type="evidence" value="ECO:0007669"/>
    <property type="project" value="TreeGrafter"/>
</dbReference>
<dbReference type="PANTHER" id="PTHR30136">
    <property type="entry name" value="HELIX-TURN-HELIX TRANSCRIPTIONAL REGULATOR, ICLR FAMILY"/>
    <property type="match status" value="1"/>
</dbReference>
<feature type="domain" description="IclR-ED" evidence="7">
    <location>
        <begin position="77"/>
        <end position="254"/>
    </location>
</feature>
<dbReference type="InterPro" id="IPR036390">
    <property type="entry name" value="WH_DNA-bd_sf"/>
</dbReference>
<feature type="domain" description="HTH iclR-type" evidence="6">
    <location>
        <begin position="16"/>
        <end position="76"/>
    </location>
</feature>
<keyword evidence="1" id="KW-0805">Transcription regulation</keyword>
<dbReference type="GO" id="GO:0003677">
    <property type="term" value="F:DNA binding"/>
    <property type="evidence" value="ECO:0007669"/>
    <property type="project" value="UniProtKB-KW"/>
</dbReference>
<dbReference type="RefSeq" id="WP_150436882.1">
    <property type="nucleotide sequence ID" value="NZ_VYKJ01000013.1"/>
</dbReference>
<sequence length="254" mass="28071">MLKDERATTIHKDETVTSQERVLMILKVIAQFGRPASAGDLMKATGLAKSTLYRQLAILRRWGFVLETGNLYAPGPVSLQLALGFDGTTLLAQCAQEDMQWLSEQSQETVAISVAMQRQAICISMIEATQSLRCSFEKGRSVPLRAGATARCLLAHMPEQERNHALAQAFPQPEARDAVLRQLTAIRQQGYACSDSEVDAGIWGVSFPLLTRDRRLLGVLSLMAPSQRVAERQTALIALTAQSAERIHHRLKDF</sequence>
<dbReference type="Pfam" id="PF01614">
    <property type="entry name" value="IclR_C"/>
    <property type="match status" value="1"/>
</dbReference>
<reference evidence="8 9" key="1">
    <citation type="submission" date="2019-09" db="EMBL/GenBank/DDBJ databases">
        <authorList>
            <person name="Li Y."/>
        </authorList>
    </citation>
    <scope>NUCLEOTIDE SEQUENCE [LARGE SCALE GENOMIC DNA]</scope>
    <source>
        <strain evidence="8 9">L3-3HA</strain>
    </source>
</reference>
<keyword evidence="3" id="KW-0804">Transcription</keyword>
<dbReference type="PROSITE" id="PS51077">
    <property type="entry name" value="HTH_ICLR"/>
    <property type="match status" value="1"/>
</dbReference>
<evidence type="ECO:0000313" key="8">
    <source>
        <dbReference type="EMBL" id="KAA8996638.1"/>
    </source>
</evidence>
<dbReference type="Gene3D" id="1.10.10.10">
    <property type="entry name" value="Winged helix-like DNA-binding domain superfamily/Winged helix DNA-binding domain"/>
    <property type="match status" value="1"/>
</dbReference>
<dbReference type="OrthoDB" id="9807558at2"/>
<dbReference type="InterPro" id="IPR029016">
    <property type="entry name" value="GAF-like_dom_sf"/>
</dbReference>
<evidence type="ECO:0000256" key="3">
    <source>
        <dbReference type="ARBA" id="ARBA00023163"/>
    </source>
</evidence>